<evidence type="ECO:0000256" key="5">
    <source>
        <dbReference type="ARBA" id="ARBA00022692"/>
    </source>
</evidence>
<dbReference type="NCBIfam" id="TIGR01726">
    <property type="entry name" value="HEQRo_perm_3TM"/>
    <property type="match status" value="1"/>
</dbReference>
<dbReference type="GO" id="GO:0006865">
    <property type="term" value="P:amino acid transport"/>
    <property type="evidence" value="ECO:0007669"/>
    <property type="project" value="TreeGrafter"/>
</dbReference>
<keyword evidence="7 8" id="KW-0472">Membrane</keyword>
<dbReference type="PANTHER" id="PTHR30614">
    <property type="entry name" value="MEMBRANE COMPONENT OF AMINO ACID ABC TRANSPORTER"/>
    <property type="match status" value="1"/>
</dbReference>
<feature type="transmembrane region" description="Helical" evidence="8">
    <location>
        <begin position="20"/>
        <end position="42"/>
    </location>
</feature>
<sequence>MMTAFTTWDILRNLLLALPWTLALSAIAFAGGAVAGLLLLVLRLARPKIFELPVAAYVQVFQGTPLLMQLFLVYFGLALVGVETSPMTAATLCFTLYASAYLTETWRGCVESIPKGQWEASSCLALSFGQQLRHVIFPQALRLSVPPTVGLVVQIVKNTSLASVVGFVELTRTGQMIANVTFEPFLVYGLVALFYFALCFPCSLFGAWVEKRMRVEY</sequence>
<keyword evidence="3 8" id="KW-0813">Transport</keyword>
<dbReference type="EMBL" id="CP021109">
    <property type="protein sequence ID" value="ARP87370.1"/>
    <property type="molecule type" value="Genomic_DNA"/>
</dbReference>
<dbReference type="OrthoDB" id="7255919at2"/>
<dbReference type="Proteomes" id="UP000194139">
    <property type="component" value="Chromosome"/>
</dbReference>
<keyword evidence="5 8" id="KW-0812">Transmembrane</keyword>
<keyword evidence="6 8" id="KW-1133">Transmembrane helix</keyword>
<dbReference type="GO" id="GO:0043190">
    <property type="term" value="C:ATP-binding cassette (ABC) transporter complex"/>
    <property type="evidence" value="ECO:0007669"/>
    <property type="project" value="InterPro"/>
</dbReference>
<feature type="transmembrane region" description="Helical" evidence="8">
    <location>
        <begin position="185"/>
        <end position="209"/>
    </location>
</feature>
<organism evidence="10 11">
    <name type="scientific">Bordetella genomosp. 9</name>
    <dbReference type="NCBI Taxonomy" id="1416803"/>
    <lineage>
        <taxon>Bacteria</taxon>
        <taxon>Pseudomonadati</taxon>
        <taxon>Pseudomonadota</taxon>
        <taxon>Betaproteobacteria</taxon>
        <taxon>Burkholderiales</taxon>
        <taxon>Alcaligenaceae</taxon>
        <taxon>Bordetella</taxon>
    </lineage>
</organism>
<evidence type="ECO:0000256" key="4">
    <source>
        <dbReference type="ARBA" id="ARBA00022475"/>
    </source>
</evidence>
<dbReference type="SUPFAM" id="SSF161098">
    <property type="entry name" value="MetI-like"/>
    <property type="match status" value="1"/>
</dbReference>
<name>A0A1W6Z206_9BORD</name>
<accession>A0A1W6Z206</accession>
<dbReference type="PANTHER" id="PTHR30614:SF34">
    <property type="entry name" value="BLR6398 PROTEIN"/>
    <property type="match status" value="1"/>
</dbReference>
<evidence type="ECO:0000259" key="9">
    <source>
        <dbReference type="PROSITE" id="PS50928"/>
    </source>
</evidence>
<keyword evidence="11" id="KW-1185">Reference proteome</keyword>
<dbReference type="InterPro" id="IPR043429">
    <property type="entry name" value="ArtM/GltK/GlnP/TcyL/YhdX-like"/>
</dbReference>
<evidence type="ECO:0000256" key="3">
    <source>
        <dbReference type="ARBA" id="ARBA00022448"/>
    </source>
</evidence>
<evidence type="ECO:0000313" key="10">
    <source>
        <dbReference type="EMBL" id="ARP87370.1"/>
    </source>
</evidence>
<dbReference type="InterPro" id="IPR010065">
    <property type="entry name" value="AA_ABC_transptr_permease_3TM"/>
</dbReference>
<dbReference type="Pfam" id="PF00528">
    <property type="entry name" value="BPD_transp_1"/>
    <property type="match status" value="1"/>
</dbReference>
<keyword evidence="4" id="KW-1003">Cell membrane</keyword>
<feature type="domain" description="ABC transmembrane type-1" evidence="9">
    <location>
        <begin position="18"/>
        <end position="206"/>
    </location>
</feature>
<gene>
    <name evidence="10" type="ORF">CAL13_15010</name>
</gene>
<comment type="similarity">
    <text evidence="2">Belongs to the binding-protein-dependent transport system permease family. HisMQ subfamily.</text>
</comment>
<dbReference type="AlphaFoldDB" id="A0A1W6Z206"/>
<evidence type="ECO:0000256" key="1">
    <source>
        <dbReference type="ARBA" id="ARBA00004429"/>
    </source>
</evidence>
<dbReference type="InterPro" id="IPR000515">
    <property type="entry name" value="MetI-like"/>
</dbReference>
<proteinExistence type="inferred from homology"/>
<comment type="subcellular location">
    <subcellularLocation>
        <location evidence="1">Cell inner membrane</location>
        <topology evidence="1">Multi-pass membrane protein</topology>
    </subcellularLocation>
    <subcellularLocation>
        <location evidence="8">Cell membrane</location>
        <topology evidence="8">Multi-pass membrane protein</topology>
    </subcellularLocation>
</comment>
<evidence type="ECO:0000313" key="11">
    <source>
        <dbReference type="Proteomes" id="UP000194139"/>
    </source>
</evidence>
<dbReference type="PROSITE" id="PS50928">
    <property type="entry name" value="ABC_TM1"/>
    <property type="match status" value="1"/>
</dbReference>
<evidence type="ECO:0000256" key="7">
    <source>
        <dbReference type="ARBA" id="ARBA00023136"/>
    </source>
</evidence>
<evidence type="ECO:0000256" key="6">
    <source>
        <dbReference type="ARBA" id="ARBA00022989"/>
    </source>
</evidence>
<dbReference type="Gene3D" id="1.10.3720.10">
    <property type="entry name" value="MetI-like"/>
    <property type="match status" value="1"/>
</dbReference>
<protein>
    <submittedName>
        <fullName evidence="10">Amino acid ABC transporter permease</fullName>
    </submittedName>
</protein>
<reference evidence="10 11" key="1">
    <citation type="submission" date="2017-05" db="EMBL/GenBank/DDBJ databases">
        <title>Complete and WGS of Bordetella genogroups.</title>
        <authorList>
            <person name="Spilker T."/>
            <person name="LiPuma J."/>
        </authorList>
    </citation>
    <scope>NUCLEOTIDE SEQUENCE [LARGE SCALE GENOMIC DNA]</scope>
    <source>
        <strain evidence="10 11">AU17164</strain>
    </source>
</reference>
<evidence type="ECO:0000256" key="2">
    <source>
        <dbReference type="ARBA" id="ARBA00010072"/>
    </source>
</evidence>
<dbReference type="InterPro" id="IPR035906">
    <property type="entry name" value="MetI-like_sf"/>
</dbReference>
<dbReference type="CDD" id="cd06261">
    <property type="entry name" value="TM_PBP2"/>
    <property type="match status" value="1"/>
</dbReference>
<dbReference type="GO" id="GO:0022857">
    <property type="term" value="F:transmembrane transporter activity"/>
    <property type="evidence" value="ECO:0007669"/>
    <property type="project" value="InterPro"/>
</dbReference>
<evidence type="ECO:0000256" key="8">
    <source>
        <dbReference type="RuleBase" id="RU363032"/>
    </source>
</evidence>